<keyword evidence="4" id="KW-0133">Cell shape</keyword>
<dbReference type="Pfam" id="PF05103">
    <property type="entry name" value="DivIVA"/>
    <property type="match status" value="1"/>
</dbReference>
<keyword evidence="6" id="KW-0131">Cell cycle</keyword>
<dbReference type="GO" id="GO:0005737">
    <property type="term" value="C:cytoplasm"/>
    <property type="evidence" value="ECO:0007669"/>
    <property type="project" value="UniProtKB-SubCell"/>
</dbReference>
<organism evidence="8 9">
    <name type="scientific">Intestinibaculum porci</name>
    <dbReference type="NCBI Taxonomy" id="2487118"/>
    <lineage>
        <taxon>Bacteria</taxon>
        <taxon>Bacillati</taxon>
        <taxon>Bacillota</taxon>
        <taxon>Erysipelotrichia</taxon>
        <taxon>Erysipelotrichales</taxon>
        <taxon>Erysipelotrichaceae</taxon>
        <taxon>Intestinibaculum</taxon>
    </lineage>
</organism>
<dbReference type="NCBIfam" id="NF010725">
    <property type="entry name" value="PRK14127.1"/>
    <property type="match status" value="1"/>
</dbReference>
<keyword evidence="5 7" id="KW-0175">Coiled coil</keyword>
<evidence type="ECO:0000313" key="8">
    <source>
        <dbReference type="EMBL" id="BBH26043.1"/>
    </source>
</evidence>
<evidence type="ECO:0000256" key="2">
    <source>
        <dbReference type="ARBA" id="ARBA00022490"/>
    </source>
</evidence>
<dbReference type="NCBIfam" id="TIGR03544">
    <property type="entry name" value="DivI1A_domain"/>
    <property type="match status" value="1"/>
</dbReference>
<keyword evidence="9" id="KW-1185">Reference proteome</keyword>
<dbReference type="PANTHER" id="PTHR35794">
    <property type="entry name" value="CELL DIVISION PROTEIN DIVIVA"/>
    <property type="match status" value="1"/>
</dbReference>
<name>A0A3G9JM07_9FIRM</name>
<dbReference type="RefSeq" id="WP_125118950.1">
    <property type="nucleotide sequence ID" value="NZ_AP019309.1"/>
</dbReference>
<dbReference type="PIRSF" id="PIRSF029938">
    <property type="entry name" value="UCP029938"/>
    <property type="match status" value="1"/>
</dbReference>
<dbReference type="OrthoDB" id="9815492at2"/>
<dbReference type="GO" id="GO:0051301">
    <property type="term" value="P:cell division"/>
    <property type="evidence" value="ECO:0007669"/>
    <property type="project" value="UniProtKB-KW"/>
</dbReference>
<dbReference type="PANTHER" id="PTHR35794:SF1">
    <property type="entry name" value="CELL CYCLE PROTEIN GPSB"/>
    <property type="match status" value="1"/>
</dbReference>
<accession>A0A3G9JM07</accession>
<comment type="subcellular location">
    <subcellularLocation>
        <location evidence="1">Cytoplasm</location>
    </subcellularLocation>
</comment>
<dbReference type="FunCoup" id="A0A3G9JM07">
    <property type="interactions" value="15"/>
</dbReference>
<reference evidence="8 9" key="1">
    <citation type="submission" date="2018-11" db="EMBL/GenBank/DDBJ databases">
        <title>Novel Erysipelotrichaceae bacterium isolated from small intestine of a swine.</title>
        <authorList>
            <person name="Kim J.S."/>
            <person name="Choe H."/>
            <person name="Lee Y.R."/>
            <person name="Kim K.M."/>
            <person name="Park D.S."/>
        </authorList>
    </citation>
    <scope>NUCLEOTIDE SEQUENCE [LARGE SCALE GENOMIC DNA]</scope>
    <source>
        <strain evidence="8 9">SG0102</strain>
    </source>
</reference>
<dbReference type="EMBL" id="AP019309">
    <property type="protein sequence ID" value="BBH26043.1"/>
    <property type="molecule type" value="Genomic_DNA"/>
</dbReference>
<dbReference type="AlphaFoldDB" id="A0A3G9JM07"/>
<dbReference type="Gene3D" id="6.10.250.660">
    <property type="match status" value="1"/>
</dbReference>
<protein>
    <submittedName>
        <fullName evidence="8">Cell cycle protein GpsB</fullName>
    </submittedName>
</protein>
<proteinExistence type="predicted"/>
<evidence type="ECO:0000313" key="9">
    <source>
        <dbReference type="Proteomes" id="UP000268059"/>
    </source>
</evidence>
<feature type="coiled-coil region" evidence="7">
    <location>
        <begin position="40"/>
        <end position="74"/>
    </location>
</feature>
<evidence type="ECO:0000256" key="3">
    <source>
        <dbReference type="ARBA" id="ARBA00022618"/>
    </source>
</evidence>
<evidence type="ECO:0000256" key="5">
    <source>
        <dbReference type="ARBA" id="ARBA00023054"/>
    </source>
</evidence>
<dbReference type="InterPro" id="IPR011229">
    <property type="entry name" value="Cell_cycle_GpsB"/>
</dbReference>
<dbReference type="InterPro" id="IPR019933">
    <property type="entry name" value="DivIVA_domain"/>
</dbReference>
<evidence type="ECO:0000256" key="1">
    <source>
        <dbReference type="ARBA" id="ARBA00004496"/>
    </source>
</evidence>
<sequence length="111" mass="12691">MENKIKLSPKKILNKQFQIDFKGYNANEVDYFLDLIVADYENFAAMLNESYDEIESLQRENAALKQKISSLEAGAPTQNAQNLEAKMAGNVDLLKRLSQLEKEVYSNKKND</sequence>
<keyword evidence="2" id="KW-0963">Cytoplasm</keyword>
<keyword evidence="3" id="KW-0132">Cell division</keyword>
<dbReference type="Proteomes" id="UP000268059">
    <property type="component" value="Chromosome"/>
</dbReference>
<evidence type="ECO:0000256" key="4">
    <source>
        <dbReference type="ARBA" id="ARBA00022960"/>
    </source>
</evidence>
<dbReference type="GO" id="GO:0008360">
    <property type="term" value="P:regulation of cell shape"/>
    <property type="evidence" value="ECO:0007669"/>
    <property type="project" value="UniProtKB-KW"/>
</dbReference>
<dbReference type="KEGG" id="ebm:SG0102_09770"/>
<evidence type="ECO:0000256" key="7">
    <source>
        <dbReference type="SAM" id="Coils"/>
    </source>
</evidence>
<gene>
    <name evidence="8" type="primary">gpsB</name>
    <name evidence="8" type="ORF">SG0102_09770</name>
</gene>
<dbReference type="InParanoid" id="A0A3G9JM07"/>
<dbReference type="InterPro" id="IPR007793">
    <property type="entry name" value="DivIVA_fam"/>
</dbReference>
<evidence type="ECO:0000256" key="6">
    <source>
        <dbReference type="ARBA" id="ARBA00023306"/>
    </source>
</evidence>